<dbReference type="InterPro" id="IPR008271">
    <property type="entry name" value="Ser/Thr_kinase_AS"/>
</dbReference>
<keyword evidence="6" id="KW-0067">ATP-binding</keyword>
<keyword evidence="3" id="KW-0677">Repeat</keyword>
<dbReference type="PROSITE" id="PS51178">
    <property type="entry name" value="PASTA"/>
    <property type="match status" value="3"/>
</dbReference>
<accession>A0A6J6EB28</accession>
<dbReference type="PANTHER" id="PTHR43289:SF6">
    <property type="entry name" value="SERINE_THREONINE-PROTEIN KINASE NEKL-3"/>
    <property type="match status" value="1"/>
</dbReference>
<name>A0A6J6EB28_9ZZZZ</name>
<dbReference type="Pfam" id="PF00069">
    <property type="entry name" value="Pkinase"/>
    <property type="match status" value="1"/>
</dbReference>
<dbReference type="GO" id="GO:0005524">
    <property type="term" value="F:ATP binding"/>
    <property type="evidence" value="ECO:0007669"/>
    <property type="project" value="UniProtKB-KW"/>
</dbReference>
<evidence type="ECO:0000256" key="2">
    <source>
        <dbReference type="ARBA" id="ARBA00022679"/>
    </source>
</evidence>
<dbReference type="PROSITE" id="PS50011">
    <property type="entry name" value="PROTEIN_KINASE_DOM"/>
    <property type="match status" value="1"/>
</dbReference>
<dbReference type="SMART" id="SM00220">
    <property type="entry name" value="S_TKc"/>
    <property type="match status" value="1"/>
</dbReference>
<dbReference type="PROSITE" id="PS00107">
    <property type="entry name" value="PROTEIN_KINASE_ATP"/>
    <property type="match status" value="1"/>
</dbReference>
<gene>
    <name evidence="9" type="ORF">UFOPK1698_00554</name>
</gene>
<feature type="domain" description="PASTA" evidence="8">
    <location>
        <begin position="326"/>
        <end position="391"/>
    </location>
</feature>
<protein>
    <submittedName>
        <fullName evidence="9">Unannotated protein</fullName>
    </submittedName>
</protein>
<evidence type="ECO:0000256" key="4">
    <source>
        <dbReference type="ARBA" id="ARBA00022741"/>
    </source>
</evidence>
<feature type="domain" description="PASTA" evidence="8">
    <location>
        <begin position="397"/>
        <end position="457"/>
    </location>
</feature>
<dbReference type="InterPro" id="IPR000719">
    <property type="entry name" value="Prot_kinase_dom"/>
</dbReference>
<feature type="domain" description="Protein kinase" evidence="7">
    <location>
        <begin position="20"/>
        <end position="278"/>
    </location>
</feature>
<dbReference type="SUPFAM" id="SSF56112">
    <property type="entry name" value="Protein kinase-like (PK-like)"/>
    <property type="match status" value="1"/>
</dbReference>
<keyword evidence="4" id="KW-0547">Nucleotide-binding</keyword>
<dbReference type="InterPro" id="IPR005543">
    <property type="entry name" value="PASTA_dom"/>
</dbReference>
<keyword evidence="1" id="KW-0723">Serine/threonine-protein kinase</keyword>
<dbReference type="InterPro" id="IPR017441">
    <property type="entry name" value="Protein_kinase_ATP_BS"/>
</dbReference>
<dbReference type="GO" id="GO:0004674">
    <property type="term" value="F:protein serine/threonine kinase activity"/>
    <property type="evidence" value="ECO:0007669"/>
    <property type="project" value="UniProtKB-KW"/>
</dbReference>
<reference evidence="9" key="1">
    <citation type="submission" date="2020-05" db="EMBL/GenBank/DDBJ databases">
        <authorList>
            <person name="Chiriac C."/>
            <person name="Salcher M."/>
            <person name="Ghai R."/>
            <person name="Kavagutti S V."/>
        </authorList>
    </citation>
    <scope>NUCLEOTIDE SEQUENCE</scope>
</reference>
<evidence type="ECO:0000259" key="8">
    <source>
        <dbReference type="PROSITE" id="PS51178"/>
    </source>
</evidence>
<dbReference type="InterPro" id="IPR011009">
    <property type="entry name" value="Kinase-like_dom_sf"/>
</dbReference>
<organism evidence="9">
    <name type="scientific">freshwater metagenome</name>
    <dbReference type="NCBI Taxonomy" id="449393"/>
    <lineage>
        <taxon>unclassified sequences</taxon>
        <taxon>metagenomes</taxon>
        <taxon>ecological metagenomes</taxon>
    </lineage>
</organism>
<dbReference type="SMART" id="SM00740">
    <property type="entry name" value="PASTA"/>
    <property type="match status" value="3"/>
</dbReference>
<evidence type="ECO:0000256" key="3">
    <source>
        <dbReference type="ARBA" id="ARBA00022737"/>
    </source>
</evidence>
<dbReference type="PANTHER" id="PTHR43289">
    <property type="entry name" value="MITOGEN-ACTIVATED PROTEIN KINASE KINASE KINASE 20-RELATED"/>
    <property type="match status" value="1"/>
</dbReference>
<evidence type="ECO:0000256" key="1">
    <source>
        <dbReference type="ARBA" id="ARBA00022527"/>
    </source>
</evidence>
<evidence type="ECO:0000259" key="7">
    <source>
        <dbReference type="PROSITE" id="PS50011"/>
    </source>
</evidence>
<dbReference type="CDD" id="cd14014">
    <property type="entry name" value="STKc_PknB_like"/>
    <property type="match status" value="1"/>
</dbReference>
<dbReference type="Gene3D" id="1.10.510.10">
    <property type="entry name" value="Transferase(Phosphotransferase) domain 1"/>
    <property type="match status" value="1"/>
</dbReference>
<dbReference type="FunFam" id="1.10.510.10:FF:000021">
    <property type="entry name" value="Serine/threonine protein kinase"/>
    <property type="match status" value="1"/>
</dbReference>
<evidence type="ECO:0000256" key="5">
    <source>
        <dbReference type="ARBA" id="ARBA00022777"/>
    </source>
</evidence>
<sequence>MKKPNSLGLPVINKLIGDRYKIGEMIGTGGMADVYIADDVRLSRKVAVKVLRSDLARDPAFVGRFRKEAFAAAKLNHPGIVAVYDSGEEPAPYIVMELITGHTLRELIHKGERVPLKRAIEIGEGILAALEYSHQSGIVHRDIKPANIMITDHGDVKVMDFGIARALADLGATLTSTWNVVGTAQYLSPEQALGEVADLRSDIYSTGCLLYEVLTGQPPFTGETPVAIAYQHVSGVLTAPSKIVPDLPAGIDTLLAVALAKNPDERYQSAGLMLDDLYKIKTGSAVTTKIAKPSISRRKLLIRAVSAMAGLAVLSAGFLLIRPSTDPSGLPQLPNVVGLSQQEAEVLLKDYVLTITRAPDARIPKDRVASQFPLATTRAQKGSGVVLTISNGPGDSIVPIDLVGMSLIDARTALSSVGLLVSATEAVPSDEQQGTVLKVTPEPGSTITAGTGVVLQIASGQVTVPSLIGIDALQAKTLLVQAGFLVKEVEGYDANQPIGFVIRQAPDAGVTQTIGKSVTITINTAPR</sequence>
<dbReference type="FunFam" id="3.30.200.20:FF:000035">
    <property type="entry name" value="Serine/threonine protein kinase Stk1"/>
    <property type="match status" value="1"/>
</dbReference>
<keyword evidence="5" id="KW-0418">Kinase</keyword>
<dbReference type="AlphaFoldDB" id="A0A6J6EB28"/>
<evidence type="ECO:0000256" key="6">
    <source>
        <dbReference type="ARBA" id="ARBA00022840"/>
    </source>
</evidence>
<dbReference type="CDD" id="cd06577">
    <property type="entry name" value="PASTA_pknB"/>
    <property type="match status" value="3"/>
</dbReference>
<dbReference type="PROSITE" id="PS00108">
    <property type="entry name" value="PROTEIN_KINASE_ST"/>
    <property type="match status" value="1"/>
</dbReference>
<dbReference type="Gene3D" id="3.30.200.20">
    <property type="entry name" value="Phosphorylase Kinase, domain 1"/>
    <property type="match status" value="1"/>
</dbReference>
<evidence type="ECO:0000313" key="9">
    <source>
        <dbReference type="EMBL" id="CAB4571483.1"/>
    </source>
</evidence>
<keyword evidence="2" id="KW-0808">Transferase</keyword>
<dbReference type="Gene3D" id="3.30.10.20">
    <property type="match status" value="3"/>
</dbReference>
<feature type="domain" description="PASTA" evidence="8">
    <location>
        <begin position="458"/>
        <end position="524"/>
    </location>
</feature>
<dbReference type="Pfam" id="PF03793">
    <property type="entry name" value="PASTA"/>
    <property type="match status" value="3"/>
</dbReference>
<dbReference type="EMBL" id="CAEZTP010000034">
    <property type="protein sequence ID" value="CAB4571483.1"/>
    <property type="molecule type" value="Genomic_DNA"/>
</dbReference>
<proteinExistence type="predicted"/>